<keyword evidence="4 6" id="KW-1133">Transmembrane helix</keyword>
<accession>A0A1Y1XGT2</accession>
<evidence type="ECO:0000256" key="6">
    <source>
        <dbReference type="SAM" id="Phobius"/>
    </source>
</evidence>
<evidence type="ECO:0000256" key="5">
    <source>
        <dbReference type="ARBA" id="ARBA00023136"/>
    </source>
</evidence>
<dbReference type="Proteomes" id="UP000193944">
    <property type="component" value="Unassembled WGS sequence"/>
</dbReference>
<proteinExistence type="inferred from homology"/>
<dbReference type="InterPro" id="IPR002995">
    <property type="entry name" value="Surf4"/>
</dbReference>
<dbReference type="AlphaFoldDB" id="A0A1Y1XGT2"/>
<reference evidence="7 8" key="2">
    <citation type="submission" date="2016-08" db="EMBL/GenBank/DDBJ databases">
        <title>Pervasive Adenine N6-methylation of Active Genes in Fungi.</title>
        <authorList>
            <consortium name="DOE Joint Genome Institute"/>
            <person name="Mondo S.J."/>
            <person name="Dannebaum R.O."/>
            <person name="Kuo R.C."/>
            <person name="Labutti K."/>
            <person name="Haridas S."/>
            <person name="Kuo A."/>
            <person name="Salamov A."/>
            <person name="Ahrendt S.R."/>
            <person name="Lipzen A."/>
            <person name="Sullivan W."/>
            <person name="Andreopoulos W.B."/>
            <person name="Clum A."/>
            <person name="Lindquist E."/>
            <person name="Daum C."/>
            <person name="Ramamoorthy G.K."/>
            <person name="Gryganskyi A."/>
            <person name="Culley D."/>
            <person name="Magnuson J.K."/>
            <person name="James T.Y."/>
            <person name="O'Malley M.A."/>
            <person name="Stajich J.E."/>
            <person name="Spatafora J.W."/>
            <person name="Visel A."/>
            <person name="Grigoriev I.V."/>
        </authorList>
    </citation>
    <scope>NUCLEOTIDE SEQUENCE [LARGE SCALE GENOMIC DNA]</scope>
    <source>
        <strain evidence="7 8">S4</strain>
    </source>
</reference>
<gene>
    <name evidence="7" type="ORF">BCR32DRAFT_266011</name>
</gene>
<evidence type="ECO:0000256" key="2">
    <source>
        <dbReference type="ARBA" id="ARBA00006945"/>
    </source>
</evidence>
<keyword evidence="3 6" id="KW-0812">Transmembrane</keyword>
<feature type="transmembrane region" description="Helical" evidence="6">
    <location>
        <begin position="120"/>
        <end position="143"/>
    </location>
</feature>
<feature type="transmembrane region" description="Helical" evidence="6">
    <location>
        <begin position="220"/>
        <end position="238"/>
    </location>
</feature>
<feature type="transmembrane region" description="Helical" evidence="6">
    <location>
        <begin position="98"/>
        <end position="114"/>
    </location>
</feature>
<feature type="transmembrane region" description="Helical" evidence="6">
    <location>
        <begin position="194"/>
        <end position="213"/>
    </location>
</feature>
<comment type="caution">
    <text evidence="7">The sequence shown here is derived from an EMBL/GenBank/DDBJ whole genome shotgun (WGS) entry which is preliminary data.</text>
</comment>
<comment type="subcellular location">
    <subcellularLocation>
        <location evidence="1">Membrane</location>
        <topology evidence="1">Multi-pass membrane protein</topology>
    </subcellularLocation>
</comment>
<feature type="transmembrane region" description="Helical" evidence="6">
    <location>
        <begin position="71"/>
        <end position="91"/>
    </location>
</feature>
<evidence type="ECO:0000256" key="1">
    <source>
        <dbReference type="ARBA" id="ARBA00004141"/>
    </source>
</evidence>
<name>A0A1Y1XGT2_9FUNG</name>
<evidence type="ECO:0000256" key="3">
    <source>
        <dbReference type="ARBA" id="ARBA00022692"/>
    </source>
</evidence>
<keyword evidence="8" id="KW-1185">Reference proteome</keyword>
<organism evidence="7 8">
    <name type="scientific">Anaeromyces robustus</name>
    <dbReference type="NCBI Taxonomy" id="1754192"/>
    <lineage>
        <taxon>Eukaryota</taxon>
        <taxon>Fungi</taxon>
        <taxon>Fungi incertae sedis</taxon>
        <taxon>Chytridiomycota</taxon>
        <taxon>Chytridiomycota incertae sedis</taxon>
        <taxon>Neocallimastigomycetes</taxon>
        <taxon>Neocallimastigales</taxon>
        <taxon>Neocallimastigaceae</taxon>
        <taxon>Anaeromyces</taxon>
    </lineage>
</organism>
<reference evidence="7 8" key="1">
    <citation type="submission" date="2016-08" db="EMBL/GenBank/DDBJ databases">
        <title>A Parts List for Fungal Cellulosomes Revealed by Comparative Genomics.</title>
        <authorList>
            <consortium name="DOE Joint Genome Institute"/>
            <person name="Haitjema C.H."/>
            <person name="Gilmore S.P."/>
            <person name="Henske J.K."/>
            <person name="Solomon K.V."/>
            <person name="De Groot R."/>
            <person name="Kuo A."/>
            <person name="Mondo S.J."/>
            <person name="Salamov A.A."/>
            <person name="Labutti K."/>
            <person name="Zhao Z."/>
            <person name="Chiniquy J."/>
            <person name="Barry K."/>
            <person name="Brewer H.M."/>
            <person name="Purvine S.O."/>
            <person name="Wright A.T."/>
            <person name="Boxma B."/>
            <person name="Van Alen T."/>
            <person name="Hackstein J.H."/>
            <person name="Baker S.E."/>
            <person name="Grigoriev I.V."/>
            <person name="O'Malley M.A."/>
        </authorList>
    </citation>
    <scope>NUCLEOTIDE SEQUENCE [LARGE SCALE GENOMIC DNA]</scope>
    <source>
        <strain evidence="7 8">S4</strain>
    </source>
</reference>
<evidence type="ECO:0000313" key="7">
    <source>
        <dbReference type="EMBL" id="ORX84968.1"/>
    </source>
</evidence>
<keyword evidence="5 6" id="KW-0472">Membrane</keyword>
<dbReference type="STRING" id="1754192.A0A1Y1XGT2"/>
<comment type="similarity">
    <text evidence="2">Belongs to the SURF4 family.</text>
</comment>
<dbReference type="EMBL" id="MCFG01000043">
    <property type="protein sequence ID" value="ORX84968.1"/>
    <property type="molecule type" value="Genomic_DNA"/>
</dbReference>
<protein>
    <recommendedName>
        <fullName evidence="9">SURF4-domain-containing protein</fullName>
    </recommendedName>
</protein>
<dbReference type="OrthoDB" id="7859621at2759"/>
<dbReference type="Pfam" id="PF02077">
    <property type="entry name" value="SURF4"/>
    <property type="match status" value="1"/>
</dbReference>
<feature type="transmembrane region" description="Helical" evidence="6">
    <location>
        <begin position="250"/>
        <end position="266"/>
    </location>
</feature>
<evidence type="ECO:0000256" key="4">
    <source>
        <dbReference type="ARBA" id="ARBA00022989"/>
    </source>
</evidence>
<dbReference type="GO" id="GO:0016020">
    <property type="term" value="C:membrane"/>
    <property type="evidence" value="ECO:0007669"/>
    <property type="project" value="UniProtKB-SubCell"/>
</dbReference>
<evidence type="ECO:0000313" key="8">
    <source>
        <dbReference type="Proteomes" id="UP000193944"/>
    </source>
</evidence>
<evidence type="ECO:0008006" key="9">
    <source>
        <dbReference type="Google" id="ProtNLM"/>
    </source>
</evidence>
<sequence length="271" mass="31219">MDKNKDRSPSNSIKEIFNYFEYYIVDNNTVSYFPLWGRILLIIPYIEDSISIILKWNEHINYYDKNNNNSLIKVFLLINLIGLLGGSIATFHKNTIKFGVICLIGIDIIQLFLFKQLFNISFYFKLLCVLSGLLLLLSESLLIQSSEINKILLFEQPKILKNIDINIQKNLSILEKCIIVLYLLSIFLANKFNIFVVIAAGFVTIALGIIIFGANNVNSISYFIFILSILNLAINNYWTFNDTMYFTKFQINQVLTILSGITLFICNKKTK</sequence>